<gene>
    <name evidence="1" type="ORF">ACFO3M_09035</name>
</gene>
<comment type="caution">
    <text evidence="1">The sequence shown here is derived from an EMBL/GenBank/DDBJ whole genome shotgun (WGS) entry which is preliminary data.</text>
</comment>
<dbReference type="RefSeq" id="WP_387988252.1">
    <property type="nucleotide sequence ID" value="NZ_JBHSGR010000008.1"/>
</dbReference>
<reference evidence="2" key="1">
    <citation type="journal article" date="2019" name="Int. J. Syst. Evol. Microbiol.">
        <title>The Global Catalogue of Microorganisms (GCM) 10K type strain sequencing project: providing services to taxonomists for standard genome sequencing and annotation.</title>
        <authorList>
            <consortium name="The Broad Institute Genomics Platform"/>
            <consortium name="The Broad Institute Genome Sequencing Center for Infectious Disease"/>
            <person name="Wu L."/>
            <person name="Ma J."/>
        </authorList>
    </citation>
    <scope>NUCLEOTIDE SEQUENCE [LARGE SCALE GENOMIC DNA]</scope>
    <source>
        <strain evidence="2">CCUG 62763</strain>
    </source>
</reference>
<organism evidence="1 2">
    <name type="scientific">Geodermatophilus arenarius</name>
    <dbReference type="NCBI Taxonomy" id="1137990"/>
    <lineage>
        <taxon>Bacteria</taxon>
        <taxon>Bacillati</taxon>
        <taxon>Actinomycetota</taxon>
        <taxon>Actinomycetes</taxon>
        <taxon>Geodermatophilales</taxon>
        <taxon>Geodermatophilaceae</taxon>
        <taxon>Geodermatophilus</taxon>
    </lineage>
</organism>
<dbReference type="EMBL" id="JBHSGR010000008">
    <property type="protein sequence ID" value="MFC4693530.1"/>
    <property type="molecule type" value="Genomic_DNA"/>
</dbReference>
<sequence>MPETYLTDVPARAVRAGDLLDTGRTVTGCRTGTRWTHIDVGGEARPWRVAADEPVTVARQRPTPAERRQQMTRLALESLNYTAHRDALTFAACRDRMAAALAADTVPTWSDLDDLPALCARLDLWRWVDLEHRQRVLATVDGWTAAQAARWEVTGSHADVPSRLDALPSVADEVRERLLSQAAHLGGSSDPGTRFLAAADTAGRAGWLRDLRGFDTLGGAA</sequence>
<proteinExistence type="predicted"/>
<keyword evidence="2" id="KW-1185">Reference proteome</keyword>
<evidence type="ECO:0008006" key="3">
    <source>
        <dbReference type="Google" id="ProtNLM"/>
    </source>
</evidence>
<name>A0ABV9LJA2_9ACTN</name>
<protein>
    <recommendedName>
        <fullName evidence="3">DUF222 domain-containing protein</fullName>
    </recommendedName>
</protein>
<evidence type="ECO:0000313" key="2">
    <source>
        <dbReference type="Proteomes" id="UP001596025"/>
    </source>
</evidence>
<accession>A0ABV9LJA2</accession>
<evidence type="ECO:0000313" key="1">
    <source>
        <dbReference type="EMBL" id="MFC4693530.1"/>
    </source>
</evidence>
<dbReference type="Proteomes" id="UP001596025">
    <property type="component" value="Unassembled WGS sequence"/>
</dbReference>